<name>A0A4D4JEP3_9PSEU</name>
<dbReference type="Pfam" id="PF09130">
    <property type="entry name" value="DUF1932"/>
    <property type="match status" value="1"/>
</dbReference>
<dbReference type="PANTHER" id="PTHR43580">
    <property type="entry name" value="OXIDOREDUCTASE GLYR1-RELATED"/>
    <property type="match status" value="1"/>
</dbReference>
<dbReference type="AlphaFoldDB" id="A0A4D4JEP3"/>
<dbReference type="Gene3D" id="1.10.1040.10">
    <property type="entry name" value="N-(1-d-carboxylethyl)-l-norvaline Dehydrogenase, domain 2"/>
    <property type="match status" value="1"/>
</dbReference>
<gene>
    <name evidence="3" type="ORF">GTS_39560</name>
</gene>
<feature type="domain" description="6-phosphogluconate dehydrogenase NADP-binding" evidence="1">
    <location>
        <begin position="1"/>
        <end position="136"/>
    </location>
</feature>
<evidence type="ECO:0008006" key="5">
    <source>
        <dbReference type="Google" id="ProtNLM"/>
    </source>
</evidence>
<dbReference type="InterPro" id="IPR051265">
    <property type="entry name" value="HIBADH-related_NP60_sf"/>
</dbReference>
<dbReference type="InterPro" id="IPR013328">
    <property type="entry name" value="6PGD_dom2"/>
</dbReference>
<evidence type="ECO:0000259" key="1">
    <source>
        <dbReference type="Pfam" id="PF03446"/>
    </source>
</evidence>
<dbReference type="EMBL" id="BJFL01000023">
    <property type="protein sequence ID" value="GDY32323.1"/>
    <property type="molecule type" value="Genomic_DNA"/>
</dbReference>
<dbReference type="Pfam" id="PF03446">
    <property type="entry name" value="NAD_binding_2"/>
    <property type="match status" value="1"/>
</dbReference>
<dbReference type="SUPFAM" id="SSF51735">
    <property type="entry name" value="NAD(P)-binding Rossmann-fold domains"/>
    <property type="match status" value="1"/>
</dbReference>
<protein>
    <recommendedName>
        <fullName evidence="5">Phosphogluconate dehydrogenase</fullName>
    </recommendedName>
</protein>
<feature type="domain" description="Phosphogluconate dehydrogenase NAD-binding putative C-terminal" evidence="2">
    <location>
        <begin position="178"/>
        <end position="246"/>
    </location>
</feature>
<dbReference type="InterPro" id="IPR008927">
    <property type="entry name" value="6-PGluconate_DH-like_C_sf"/>
</dbReference>
<dbReference type="GO" id="GO:0050661">
    <property type="term" value="F:NADP binding"/>
    <property type="evidence" value="ECO:0007669"/>
    <property type="project" value="InterPro"/>
</dbReference>
<reference evidence="4" key="1">
    <citation type="submission" date="2019-04" db="EMBL/GenBank/DDBJ databases">
        <title>Draft genome sequence of Pseudonocardiaceae bacterium SL3-2-4.</title>
        <authorList>
            <person name="Ningsih F."/>
            <person name="Yokota A."/>
            <person name="Sakai Y."/>
            <person name="Nanatani K."/>
            <person name="Yabe S."/>
            <person name="Oetari A."/>
            <person name="Sjamsuridzal W."/>
        </authorList>
    </citation>
    <scope>NUCLEOTIDE SEQUENCE [LARGE SCALE GENOMIC DNA]</scope>
    <source>
        <strain evidence="4">SL3-2-4</strain>
    </source>
</reference>
<evidence type="ECO:0000313" key="4">
    <source>
        <dbReference type="Proteomes" id="UP000298860"/>
    </source>
</evidence>
<sequence>MGAAVGAELRRAGHTVLWCPEGRGTETQRRALRADLQATADLHGLLDRADVVLSICPPAAAEDVAGRVAAAGYRGLYVDANAVNPATARRIAAVVSAAGAAAMDGSIIGAPPTAERTVRLYLSGPGAGVATVAELFTGSQVEAVPLGGELGRASALKMAFASFQKASRVLAALAHALADHHGVTEALLAEAQRMPVYILGDRDFLPSVASRAWRWAPELREIAHTLDAAGLPPDLADATATVLERWSDDRDRTDLPVAAVLEHLRR</sequence>
<evidence type="ECO:0000313" key="3">
    <source>
        <dbReference type="EMBL" id="GDY32323.1"/>
    </source>
</evidence>
<dbReference type="Gene3D" id="3.40.50.720">
    <property type="entry name" value="NAD(P)-binding Rossmann-like Domain"/>
    <property type="match status" value="1"/>
</dbReference>
<dbReference type="SUPFAM" id="SSF48179">
    <property type="entry name" value="6-phosphogluconate dehydrogenase C-terminal domain-like"/>
    <property type="match status" value="1"/>
</dbReference>
<comment type="caution">
    <text evidence="3">The sequence shown here is derived from an EMBL/GenBank/DDBJ whole genome shotgun (WGS) entry which is preliminary data.</text>
</comment>
<dbReference type="PANTHER" id="PTHR43580:SF2">
    <property type="entry name" value="CYTOKINE-LIKE NUCLEAR FACTOR N-PAC"/>
    <property type="match status" value="1"/>
</dbReference>
<dbReference type="InterPro" id="IPR015814">
    <property type="entry name" value="Pgluconate_DH_NAD-bd_C"/>
</dbReference>
<dbReference type="InterPro" id="IPR036291">
    <property type="entry name" value="NAD(P)-bd_dom_sf"/>
</dbReference>
<dbReference type="Proteomes" id="UP000298860">
    <property type="component" value="Unassembled WGS sequence"/>
</dbReference>
<organism evidence="3 4">
    <name type="scientific">Gandjariella thermophila</name>
    <dbReference type="NCBI Taxonomy" id="1931992"/>
    <lineage>
        <taxon>Bacteria</taxon>
        <taxon>Bacillati</taxon>
        <taxon>Actinomycetota</taxon>
        <taxon>Actinomycetes</taxon>
        <taxon>Pseudonocardiales</taxon>
        <taxon>Pseudonocardiaceae</taxon>
        <taxon>Gandjariella</taxon>
    </lineage>
</organism>
<proteinExistence type="predicted"/>
<keyword evidence="4" id="KW-1185">Reference proteome</keyword>
<evidence type="ECO:0000259" key="2">
    <source>
        <dbReference type="Pfam" id="PF09130"/>
    </source>
</evidence>
<dbReference type="InterPro" id="IPR006115">
    <property type="entry name" value="6PGDH_NADP-bd"/>
</dbReference>
<accession>A0A4D4JEP3</accession>